<gene>
    <name evidence="2" type="ORF">PHYBOEH_002946</name>
</gene>
<dbReference type="AlphaFoldDB" id="A0A8T1WRX0"/>
<keyword evidence="3" id="KW-1185">Reference proteome</keyword>
<evidence type="ECO:0000256" key="1">
    <source>
        <dbReference type="SAM" id="MobiDB-lite"/>
    </source>
</evidence>
<accession>A0A8T1WRX0</accession>
<dbReference type="EMBL" id="JAGDFL010000179">
    <property type="protein sequence ID" value="KAG7395961.1"/>
    <property type="molecule type" value="Genomic_DNA"/>
</dbReference>
<proteinExistence type="predicted"/>
<organism evidence="2 3">
    <name type="scientific">Phytophthora boehmeriae</name>
    <dbReference type="NCBI Taxonomy" id="109152"/>
    <lineage>
        <taxon>Eukaryota</taxon>
        <taxon>Sar</taxon>
        <taxon>Stramenopiles</taxon>
        <taxon>Oomycota</taxon>
        <taxon>Peronosporomycetes</taxon>
        <taxon>Peronosporales</taxon>
        <taxon>Peronosporaceae</taxon>
        <taxon>Phytophthora</taxon>
    </lineage>
</organism>
<dbReference type="OrthoDB" id="113745at2759"/>
<protein>
    <submittedName>
        <fullName evidence="2">Uncharacterized protein</fullName>
    </submittedName>
</protein>
<reference evidence="2" key="1">
    <citation type="submission" date="2021-02" db="EMBL/GenBank/DDBJ databases">
        <authorList>
            <person name="Palmer J.M."/>
        </authorList>
    </citation>
    <scope>NUCLEOTIDE SEQUENCE</scope>
    <source>
        <strain evidence="2">SCRP23</strain>
    </source>
</reference>
<feature type="region of interest" description="Disordered" evidence="1">
    <location>
        <begin position="175"/>
        <end position="224"/>
    </location>
</feature>
<feature type="region of interest" description="Disordered" evidence="1">
    <location>
        <begin position="120"/>
        <end position="148"/>
    </location>
</feature>
<dbReference type="Proteomes" id="UP000693981">
    <property type="component" value="Unassembled WGS sequence"/>
</dbReference>
<feature type="compositionally biased region" description="Polar residues" evidence="1">
    <location>
        <begin position="125"/>
        <end position="148"/>
    </location>
</feature>
<sequence length="249" mass="26184">MANSTTPTTSSSTTEQEYTKLQEQLKQGADNAASYLDSLKSKFSDYDNSHKGSSGETISSYFRAGMDRANSSVDHLKKVAEGFRADANSKSDEFVSSAKSSMEQARSALDDLGKSAQAYDEKARNSINSNVHSAKQSGSSTMSSLQDSIASMVNSTRDATFKGFDALQNQINAAQKAFADQASSARDAASNAAQGVSNKASDVADKTKPANSEPTLMERASGAVSSSIDYVSGMFQGSNEGSSSKTTTS</sequence>
<feature type="compositionally biased region" description="Low complexity" evidence="1">
    <location>
        <begin position="177"/>
        <end position="194"/>
    </location>
</feature>
<comment type="caution">
    <text evidence="2">The sequence shown here is derived from an EMBL/GenBank/DDBJ whole genome shotgun (WGS) entry which is preliminary data.</text>
</comment>
<evidence type="ECO:0000313" key="3">
    <source>
        <dbReference type="Proteomes" id="UP000693981"/>
    </source>
</evidence>
<evidence type="ECO:0000313" key="2">
    <source>
        <dbReference type="EMBL" id="KAG7395961.1"/>
    </source>
</evidence>
<name>A0A8T1WRX0_9STRA</name>